<gene>
    <name evidence="1" type="ORF">Egran_02757</name>
</gene>
<dbReference type="EMBL" id="NPHW01003509">
    <property type="protein sequence ID" value="OXV09479.1"/>
    <property type="molecule type" value="Genomic_DNA"/>
</dbReference>
<organism evidence="1 2">
    <name type="scientific">Elaphomyces granulatus</name>
    <dbReference type="NCBI Taxonomy" id="519963"/>
    <lineage>
        <taxon>Eukaryota</taxon>
        <taxon>Fungi</taxon>
        <taxon>Dikarya</taxon>
        <taxon>Ascomycota</taxon>
        <taxon>Pezizomycotina</taxon>
        <taxon>Eurotiomycetes</taxon>
        <taxon>Eurotiomycetidae</taxon>
        <taxon>Eurotiales</taxon>
        <taxon>Elaphomycetaceae</taxon>
        <taxon>Elaphomyces</taxon>
    </lineage>
</organism>
<evidence type="ECO:0000313" key="2">
    <source>
        <dbReference type="Proteomes" id="UP000243515"/>
    </source>
</evidence>
<dbReference type="AlphaFoldDB" id="A0A232LZ93"/>
<evidence type="ECO:0000313" key="1">
    <source>
        <dbReference type="EMBL" id="OXV09479.1"/>
    </source>
</evidence>
<comment type="caution">
    <text evidence="1">The sequence shown here is derived from an EMBL/GenBank/DDBJ whole genome shotgun (WGS) entry which is preliminary data.</text>
</comment>
<keyword evidence="2" id="KW-1185">Reference proteome</keyword>
<proteinExistence type="predicted"/>
<dbReference type="OrthoDB" id="5360701at2759"/>
<reference evidence="1 2" key="1">
    <citation type="journal article" date="2015" name="Environ. Microbiol.">
        <title>Metagenome sequence of Elaphomyces granulatus from sporocarp tissue reveals Ascomycota ectomycorrhizal fingerprints of genome expansion and a Proteobacteria-rich microbiome.</title>
        <authorList>
            <person name="Quandt C.A."/>
            <person name="Kohler A."/>
            <person name="Hesse C.N."/>
            <person name="Sharpton T.J."/>
            <person name="Martin F."/>
            <person name="Spatafora J.W."/>
        </authorList>
    </citation>
    <scope>NUCLEOTIDE SEQUENCE [LARGE SCALE GENOMIC DNA]</scope>
    <source>
        <strain evidence="1 2">OSC145934</strain>
    </source>
</reference>
<accession>A0A232LZ93</accession>
<sequence>MKDIITFRVQRWRHASICQLCQFSTAQPTRRWPLPKQFDRVNCRQNPQLRWKRALNNVLISSYPFKRRFASGVLKNAQPTSQDAALPDVVEDFRSIRQSNSVPSDESVVQLLRKCLQIAESLVQHEHGQQEKQRQEDGTNAITSLLDLYEKNASRQSSKVTQSVEQQTSESVSQIANELLQDEKVFISPKALACYTKIQTLLIKPHHFPAIFSLYANKPIPDPDSSPVKFHQQNPRSIKNAVPPELANMALDVAIEQKNLALALAIIDSTFCAPAFHRAKVFKKAALPLCGLAAAPIASYTVASWAATLQNTMDIGMATGIAFSAILAYVAFTSSVGIVAITTSNDQMVRVVWLPGMPLRHRWLREEERSALDKVAMAWGFKDPLMRGEEEGEEWETLRELIGMRGMILDKTDLMEGMQ</sequence>
<dbReference type="Proteomes" id="UP000243515">
    <property type="component" value="Unassembled WGS sequence"/>
</dbReference>
<name>A0A232LZ93_9EURO</name>
<protein>
    <submittedName>
        <fullName evidence="1">Uncharacterized protein</fullName>
    </submittedName>
</protein>